<dbReference type="InterPro" id="IPR000878">
    <property type="entry name" value="4pyrrol_Mease"/>
</dbReference>
<evidence type="ECO:0000256" key="5">
    <source>
        <dbReference type="ARBA" id="ARBA00022691"/>
    </source>
</evidence>
<keyword evidence="5" id="KW-0949">S-adenosyl-L-methionine</keyword>
<dbReference type="Gene3D" id="3.40.1010.10">
    <property type="entry name" value="Cobalt-precorrin-4 Transmethylase, Domain 1"/>
    <property type="match status" value="1"/>
</dbReference>
<dbReference type="SUPFAM" id="SSF53790">
    <property type="entry name" value="Tetrapyrrole methylase"/>
    <property type="match status" value="1"/>
</dbReference>
<dbReference type="UniPathway" id="UPA00148"/>
<dbReference type="InterPro" id="IPR012818">
    <property type="entry name" value="CbiE"/>
</dbReference>
<dbReference type="EMBL" id="FQUY01000002">
    <property type="protein sequence ID" value="SHE49033.1"/>
    <property type="molecule type" value="Genomic_DNA"/>
</dbReference>
<dbReference type="PANTHER" id="PTHR43182">
    <property type="entry name" value="COBALT-PRECORRIN-6B C(15)-METHYLTRANSFERASE (DECARBOXYLATING)"/>
    <property type="match status" value="1"/>
</dbReference>
<feature type="domain" description="Tetrapyrrole methylase" evidence="6">
    <location>
        <begin position="5"/>
        <end position="192"/>
    </location>
</feature>
<dbReference type="InterPro" id="IPR014776">
    <property type="entry name" value="4pyrrole_Mease_sub2"/>
</dbReference>
<dbReference type="RefSeq" id="WP_073235232.1">
    <property type="nucleotide sequence ID" value="NZ_FQUY01000002.1"/>
</dbReference>
<dbReference type="NCBIfam" id="TIGR02467">
    <property type="entry name" value="CbiE"/>
    <property type="match status" value="1"/>
</dbReference>
<organism evidence="7 8">
    <name type="scientific">Desulforamulus putei DSM 12395</name>
    <dbReference type="NCBI Taxonomy" id="1121429"/>
    <lineage>
        <taxon>Bacteria</taxon>
        <taxon>Bacillati</taxon>
        <taxon>Bacillota</taxon>
        <taxon>Clostridia</taxon>
        <taxon>Eubacteriales</taxon>
        <taxon>Peptococcaceae</taxon>
        <taxon>Desulforamulus</taxon>
    </lineage>
</organism>
<comment type="pathway">
    <text evidence="1">Cofactor biosynthesis; adenosylcobalamin biosynthesis.</text>
</comment>
<evidence type="ECO:0000256" key="1">
    <source>
        <dbReference type="ARBA" id="ARBA00004953"/>
    </source>
</evidence>
<proteinExistence type="predicted"/>
<gene>
    <name evidence="7" type="ORF">SAMN02745133_00500</name>
</gene>
<dbReference type="Gene3D" id="3.30.950.10">
    <property type="entry name" value="Methyltransferase, Cobalt-precorrin-4 Transmethylase, Domain 2"/>
    <property type="match status" value="1"/>
</dbReference>
<dbReference type="STRING" id="1121429.SAMN02745133_00500"/>
<evidence type="ECO:0000313" key="8">
    <source>
        <dbReference type="Proteomes" id="UP000184148"/>
    </source>
</evidence>
<dbReference type="Proteomes" id="UP000184148">
    <property type="component" value="Unassembled WGS sequence"/>
</dbReference>
<accession>A0A1M4TXA1</accession>
<dbReference type="InterPro" id="IPR014777">
    <property type="entry name" value="4pyrrole_Mease_sub1"/>
</dbReference>
<dbReference type="GO" id="GO:0008276">
    <property type="term" value="F:protein methyltransferase activity"/>
    <property type="evidence" value="ECO:0007669"/>
    <property type="project" value="InterPro"/>
</dbReference>
<name>A0A1M4TXA1_9FIRM</name>
<dbReference type="GO" id="GO:0009236">
    <property type="term" value="P:cobalamin biosynthetic process"/>
    <property type="evidence" value="ECO:0007669"/>
    <property type="project" value="UniProtKB-UniPathway"/>
</dbReference>
<keyword evidence="3 7" id="KW-0489">Methyltransferase</keyword>
<evidence type="ECO:0000256" key="4">
    <source>
        <dbReference type="ARBA" id="ARBA00022679"/>
    </source>
</evidence>
<evidence type="ECO:0000313" key="7">
    <source>
        <dbReference type="EMBL" id="SHE49033.1"/>
    </source>
</evidence>
<sequence length="208" mass="22542">MANRIKIIGVGPGSPDFLTAAGAAALQEADILVGSRRLLQDFARPHQEVFPLGPDLEEAVRFIRRCYEERQVAVLVSGDTGLYSFASYLAGKFPGDRLEFIPGISSVQLMFARLKIPWQDAVVLSRHGREDNRLLGAVRAGLVVAVLTDAKNNPQGLAEELLAAGCSDLPVSVGCNLSYADEVLYRGTLRSLKECKQKFLNCVVVIGV</sequence>
<reference evidence="8" key="1">
    <citation type="submission" date="2016-11" db="EMBL/GenBank/DDBJ databases">
        <authorList>
            <person name="Varghese N."/>
            <person name="Submissions S."/>
        </authorList>
    </citation>
    <scope>NUCLEOTIDE SEQUENCE [LARGE SCALE GENOMIC DNA]</scope>
    <source>
        <strain evidence="8">DSM 12395</strain>
    </source>
</reference>
<dbReference type="Pfam" id="PF00590">
    <property type="entry name" value="TP_methylase"/>
    <property type="match status" value="1"/>
</dbReference>
<evidence type="ECO:0000259" key="6">
    <source>
        <dbReference type="Pfam" id="PF00590"/>
    </source>
</evidence>
<keyword evidence="2" id="KW-0169">Cobalamin biosynthesis</keyword>
<keyword evidence="4 7" id="KW-0808">Transferase</keyword>
<keyword evidence="8" id="KW-1185">Reference proteome</keyword>
<dbReference type="GO" id="GO:0032259">
    <property type="term" value="P:methylation"/>
    <property type="evidence" value="ECO:0007669"/>
    <property type="project" value="UniProtKB-KW"/>
</dbReference>
<dbReference type="AlphaFoldDB" id="A0A1M4TXA1"/>
<dbReference type="InterPro" id="IPR035996">
    <property type="entry name" value="4pyrrol_Methylase_sf"/>
</dbReference>
<protein>
    <submittedName>
        <fullName evidence="7">Precorrin-6Y C5,15-methyltransferase (Decarboxylating)</fullName>
    </submittedName>
</protein>
<dbReference type="CDD" id="cd11644">
    <property type="entry name" value="Precorrin-6Y-MT"/>
    <property type="match status" value="1"/>
</dbReference>
<evidence type="ECO:0000256" key="3">
    <source>
        <dbReference type="ARBA" id="ARBA00022603"/>
    </source>
</evidence>
<dbReference type="PANTHER" id="PTHR43182:SF1">
    <property type="entry name" value="COBALT-PRECORRIN-7 C(5)-METHYLTRANSFERASE"/>
    <property type="match status" value="1"/>
</dbReference>
<evidence type="ECO:0000256" key="2">
    <source>
        <dbReference type="ARBA" id="ARBA00022573"/>
    </source>
</evidence>
<dbReference type="InterPro" id="IPR050714">
    <property type="entry name" value="Cobalamin_biosynth_MTase"/>
</dbReference>
<dbReference type="OrthoDB" id="9780707at2"/>